<dbReference type="PANTHER" id="PTHR44846">
    <property type="entry name" value="MANNOSYL-D-GLYCERATE TRANSPORT/METABOLISM SYSTEM REPRESSOR MNGR-RELATED"/>
    <property type="match status" value="1"/>
</dbReference>
<keyword evidence="1" id="KW-0805">Transcription regulation</keyword>
<dbReference type="Pfam" id="PF00392">
    <property type="entry name" value="GntR"/>
    <property type="match status" value="1"/>
</dbReference>
<reference evidence="5 6" key="1">
    <citation type="submission" date="2019-10" db="EMBL/GenBank/DDBJ databases">
        <title>Whole genome shotgun sequence of Streptomyces angustmyceticus NBRC 3934.</title>
        <authorList>
            <person name="Hosoyama A."/>
            <person name="Ichikawa N."/>
            <person name="Kimura A."/>
            <person name="Kitahashi Y."/>
            <person name="Komaki H."/>
            <person name="Uohara A."/>
        </authorList>
    </citation>
    <scope>NUCLEOTIDE SEQUENCE [LARGE SCALE GENOMIC DNA]</scope>
    <source>
        <strain evidence="5 6">NBRC 3934</strain>
    </source>
</reference>
<dbReference type="SUPFAM" id="SSF64288">
    <property type="entry name" value="Chorismate lyase-like"/>
    <property type="match status" value="1"/>
</dbReference>
<dbReference type="EMBL" id="BLAG01000004">
    <property type="protein sequence ID" value="GES27974.1"/>
    <property type="molecule type" value="Genomic_DNA"/>
</dbReference>
<dbReference type="InterPro" id="IPR028978">
    <property type="entry name" value="Chorismate_lyase_/UTRA_dom_sf"/>
</dbReference>
<dbReference type="InterPro" id="IPR000524">
    <property type="entry name" value="Tscrpt_reg_HTH_GntR"/>
</dbReference>
<dbReference type="InterPro" id="IPR036390">
    <property type="entry name" value="WH_DNA-bd_sf"/>
</dbReference>
<evidence type="ECO:0000256" key="2">
    <source>
        <dbReference type="ARBA" id="ARBA00023125"/>
    </source>
</evidence>
<dbReference type="PROSITE" id="PS50949">
    <property type="entry name" value="HTH_GNTR"/>
    <property type="match status" value="1"/>
</dbReference>
<dbReference type="InterPro" id="IPR036388">
    <property type="entry name" value="WH-like_DNA-bd_sf"/>
</dbReference>
<organism evidence="5 6">
    <name type="scientific">Streptomyces angustmyceticus</name>
    <dbReference type="NCBI Taxonomy" id="285578"/>
    <lineage>
        <taxon>Bacteria</taxon>
        <taxon>Bacillati</taxon>
        <taxon>Actinomycetota</taxon>
        <taxon>Actinomycetes</taxon>
        <taxon>Kitasatosporales</taxon>
        <taxon>Streptomycetaceae</taxon>
        <taxon>Streptomyces</taxon>
    </lineage>
</organism>
<accession>A0A5J4L585</accession>
<keyword evidence="2" id="KW-0238">DNA-binding</keyword>
<evidence type="ECO:0000313" key="6">
    <source>
        <dbReference type="Proteomes" id="UP000325598"/>
    </source>
</evidence>
<dbReference type="GO" id="GO:0003700">
    <property type="term" value="F:DNA-binding transcription factor activity"/>
    <property type="evidence" value="ECO:0007669"/>
    <property type="project" value="InterPro"/>
</dbReference>
<sequence>MEAAHRRVAADLADQIAAGLWAPGDQLPSRAALARHYGVHEQTVRLAMILLRSRGLIEGERRSRLYVAHPPVMRALIAPDRDWPYQAERIASGAWKAGEQLADRLGVPVGATLNHEVLECLDPGGRSALIVCTWWRGRRRPHASHVAEVEVMHLDETQAHALGLTVDSPAYRLVRTRLDDASRPVETADLILPMDRWTIRL</sequence>
<comment type="caution">
    <text evidence="5">The sequence shown here is derived from an EMBL/GenBank/DDBJ whole genome shotgun (WGS) entry which is preliminary data.</text>
</comment>
<dbReference type="CDD" id="cd07377">
    <property type="entry name" value="WHTH_GntR"/>
    <property type="match status" value="1"/>
</dbReference>
<dbReference type="Gene3D" id="1.10.10.10">
    <property type="entry name" value="Winged helix-like DNA-binding domain superfamily/Winged helix DNA-binding domain"/>
    <property type="match status" value="1"/>
</dbReference>
<evidence type="ECO:0000256" key="3">
    <source>
        <dbReference type="ARBA" id="ARBA00023163"/>
    </source>
</evidence>
<proteinExistence type="predicted"/>
<evidence type="ECO:0000256" key="1">
    <source>
        <dbReference type="ARBA" id="ARBA00023015"/>
    </source>
</evidence>
<evidence type="ECO:0000313" key="5">
    <source>
        <dbReference type="EMBL" id="GES27974.1"/>
    </source>
</evidence>
<gene>
    <name evidence="5" type="ORF">San01_04610</name>
</gene>
<evidence type="ECO:0000259" key="4">
    <source>
        <dbReference type="PROSITE" id="PS50949"/>
    </source>
</evidence>
<keyword evidence="6" id="KW-1185">Reference proteome</keyword>
<dbReference type="Gene3D" id="3.40.1410.10">
    <property type="entry name" value="Chorismate lyase-like"/>
    <property type="match status" value="1"/>
</dbReference>
<dbReference type="Proteomes" id="UP000325598">
    <property type="component" value="Unassembled WGS sequence"/>
</dbReference>
<dbReference type="AlphaFoldDB" id="A0A5J4L585"/>
<name>A0A5J4L585_9ACTN</name>
<dbReference type="GO" id="GO:0003677">
    <property type="term" value="F:DNA binding"/>
    <property type="evidence" value="ECO:0007669"/>
    <property type="project" value="UniProtKB-KW"/>
</dbReference>
<dbReference type="SMART" id="SM00345">
    <property type="entry name" value="HTH_GNTR"/>
    <property type="match status" value="1"/>
</dbReference>
<dbReference type="PANTHER" id="PTHR44846:SF17">
    <property type="entry name" value="GNTR-FAMILY TRANSCRIPTIONAL REGULATOR"/>
    <property type="match status" value="1"/>
</dbReference>
<feature type="domain" description="HTH gntR-type" evidence="4">
    <location>
        <begin position="2"/>
        <end position="70"/>
    </location>
</feature>
<dbReference type="GO" id="GO:0045892">
    <property type="term" value="P:negative regulation of DNA-templated transcription"/>
    <property type="evidence" value="ECO:0007669"/>
    <property type="project" value="TreeGrafter"/>
</dbReference>
<dbReference type="OrthoDB" id="4202799at2"/>
<keyword evidence="3" id="KW-0804">Transcription</keyword>
<dbReference type="SUPFAM" id="SSF46785">
    <property type="entry name" value="Winged helix' DNA-binding domain"/>
    <property type="match status" value="1"/>
</dbReference>
<dbReference type="InterPro" id="IPR050679">
    <property type="entry name" value="Bact_HTH_transcr_reg"/>
</dbReference>
<protein>
    <recommendedName>
        <fullName evidence="4">HTH gntR-type domain-containing protein</fullName>
    </recommendedName>
</protein>